<evidence type="ECO:0000313" key="1">
    <source>
        <dbReference type="WBParaSite" id="ECPE_0001861601-mRNA-1"/>
    </source>
</evidence>
<accession>A0A183BH81</accession>
<dbReference type="WBParaSite" id="ECPE_0001861601-mRNA-1">
    <property type="protein sequence ID" value="ECPE_0001861601-mRNA-1"/>
    <property type="gene ID" value="ECPE_0001861601"/>
</dbReference>
<dbReference type="AlphaFoldDB" id="A0A183BH81"/>
<protein>
    <submittedName>
        <fullName evidence="1">RNA polymerase</fullName>
    </submittedName>
</protein>
<proteinExistence type="predicted"/>
<name>A0A183BH81_9TREM</name>
<reference evidence="1" key="1">
    <citation type="submission" date="2016-06" db="UniProtKB">
        <authorList>
            <consortium name="WormBaseParasite"/>
        </authorList>
    </citation>
    <scope>IDENTIFICATION</scope>
</reference>
<sequence>LVYDDFCRIRVAAKCKLPHPEAVVYLYSLIRNSARRFIIDRLIDASVFFTSSHRIVLDPCSEDGTYRNSIRSHLNSLLTFARRSPNVSHMELIDFLFPNVRPTPRDTVLLNLIFKHYRSTVSTGLIGVVAYMCMRHRAF</sequence>
<organism evidence="1">
    <name type="scientific">Echinostoma caproni</name>
    <dbReference type="NCBI Taxonomy" id="27848"/>
    <lineage>
        <taxon>Eukaryota</taxon>
        <taxon>Metazoa</taxon>
        <taxon>Spiralia</taxon>
        <taxon>Lophotrochozoa</taxon>
        <taxon>Platyhelminthes</taxon>
        <taxon>Trematoda</taxon>
        <taxon>Digenea</taxon>
        <taxon>Plagiorchiida</taxon>
        <taxon>Echinostomata</taxon>
        <taxon>Echinostomatoidea</taxon>
        <taxon>Echinostomatidae</taxon>
        <taxon>Echinostoma</taxon>
    </lineage>
</organism>